<dbReference type="RefSeq" id="WP_141864594.1">
    <property type="nucleotide sequence ID" value="NZ_BAABAN010000016.1"/>
</dbReference>
<gene>
    <name evidence="2" type="ORF">FB556_0606</name>
</gene>
<dbReference type="Proteomes" id="UP000319746">
    <property type="component" value="Unassembled WGS sequence"/>
</dbReference>
<name>A0A543ANK6_9MICC</name>
<evidence type="ECO:0000313" key="2">
    <source>
        <dbReference type="EMBL" id="TQL74153.1"/>
    </source>
</evidence>
<keyword evidence="1" id="KW-0812">Transmembrane</keyword>
<evidence type="ECO:0000256" key="1">
    <source>
        <dbReference type="SAM" id="Phobius"/>
    </source>
</evidence>
<comment type="caution">
    <text evidence="2">The sequence shown here is derived from an EMBL/GenBank/DDBJ whole genome shotgun (WGS) entry which is preliminary data.</text>
</comment>
<organism evidence="2 3">
    <name type="scientific">Enteractinococcus coprophilus</name>
    <dbReference type="NCBI Taxonomy" id="1027633"/>
    <lineage>
        <taxon>Bacteria</taxon>
        <taxon>Bacillati</taxon>
        <taxon>Actinomycetota</taxon>
        <taxon>Actinomycetes</taxon>
        <taxon>Micrococcales</taxon>
        <taxon>Micrococcaceae</taxon>
    </lineage>
</organism>
<keyword evidence="3" id="KW-1185">Reference proteome</keyword>
<evidence type="ECO:0008006" key="4">
    <source>
        <dbReference type="Google" id="ProtNLM"/>
    </source>
</evidence>
<dbReference type="EMBL" id="VFOU01000001">
    <property type="protein sequence ID" value="TQL74153.1"/>
    <property type="molecule type" value="Genomic_DNA"/>
</dbReference>
<dbReference type="AlphaFoldDB" id="A0A543ANK6"/>
<accession>A0A543ANK6</accession>
<proteinExistence type="predicted"/>
<dbReference type="OrthoDB" id="5118128at2"/>
<evidence type="ECO:0000313" key="3">
    <source>
        <dbReference type="Proteomes" id="UP000319746"/>
    </source>
</evidence>
<sequence>MKQVSNVVLAVITGLIVIVAILAAIFANRDQTARWAPDSPEATVQSYVQAVVDQNYPAALRHLDPALMCNVSHFEQSYYPQDTAISLFEANVTDDRATVSVEIGSYGEPFFDTFVHQEQFELIQTDAGWLITGSPWPVYICAGML</sequence>
<reference evidence="2 3" key="1">
    <citation type="submission" date="2019-06" db="EMBL/GenBank/DDBJ databases">
        <title>Sequencing the genomes of 1000 actinobacteria strains.</title>
        <authorList>
            <person name="Klenk H.-P."/>
        </authorList>
    </citation>
    <scope>NUCLEOTIDE SEQUENCE [LARGE SCALE GENOMIC DNA]</scope>
    <source>
        <strain evidence="2 3">DSM 24083</strain>
    </source>
</reference>
<keyword evidence="1" id="KW-0472">Membrane</keyword>
<feature type="transmembrane region" description="Helical" evidence="1">
    <location>
        <begin position="6"/>
        <end position="27"/>
    </location>
</feature>
<protein>
    <recommendedName>
        <fullName evidence="4">Lumazine-binding protein</fullName>
    </recommendedName>
</protein>
<keyword evidence="1" id="KW-1133">Transmembrane helix</keyword>